<keyword evidence="3" id="KW-1185">Reference proteome</keyword>
<feature type="region of interest" description="Disordered" evidence="1">
    <location>
        <begin position="18"/>
        <end position="71"/>
    </location>
</feature>
<comment type="caution">
    <text evidence="2">The sequence shown here is derived from an EMBL/GenBank/DDBJ whole genome shotgun (WGS) entry which is preliminary data.</text>
</comment>
<dbReference type="EMBL" id="JAWJEJ010000002">
    <property type="protein sequence ID" value="MDV3459032.1"/>
    <property type="molecule type" value="Genomic_DNA"/>
</dbReference>
<gene>
    <name evidence="2" type="ORF">RZN05_18685</name>
</gene>
<dbReference type="RefSeq" id="WP_317228191.1">
    <property type="nucleotide sequence ID" value="NZ_JAWJEJ010000002.1"/>
</dbReference>
<evidence type="ECO:0000256" key="1">
    <source>
        <dbReference type="SAM" id="MobiDB-lite"/>
    </source>
</evidence>
<accession>A0ABU3YCL4</accession>
<evidence type="ECO:0000313" key="3">
    <source>
        <dbReference type="Proteomes" id="UP001273531"/>
    </source>
</evidence>
<evidence type="ECO:0008006" key="4">
    <source>
        <dbReference type="Google" id="ProtNLM"/>
    </source>
</evidence>
<sequence>MDIAAEQRRRSFGVWLRTGRRPTLGDQPEVKFNPWHDPNDGRFTFSGSGEYYDPGSPRQGDSPGRKVPKFSYVEDPRLPSISTKEEADAWRTAELAKYGHKRERRRAIEEQYQRYLQDLKPPPADLLRKASEAAGGAVVGVYDVGKDVVTGLYSLATTNPVTSAQNIGIGLARKIDDAIEAEDTPAYVHLKKTRHAIANASPYEIGYALGRGTASVGVAIAPGAIGSKISSIVRNGKVATTVSAKAPTKIRLIDRKWSIYMSRKAKDQALRQSAALKRNGMTAIWQVPTKLQKRRALKLLKQLKISNIHVEVFEP</sequence>
<proteinExistence type="predicted"/>
<reference evidence="2 3" key="1">
    <citation type="submission" date="2023-10" db="EMBL/GenBank/DDBJ databases">
        <title>Sphingomonas sp. HF-S4 16S ribosomal RNA gene Genome sequencing and assembly.</title>
        <authorList>
            <person name="Lee H."/>
        </authorList>
    </citation>
    <scope>NUCLEOTIDE SEQUENCE [LARGE SCALE GENOMIC DNA]</scope>
    <source>
        <strain evidence="2 3">HF-S4</strain>
    </source>
</reference>
<evidence type="ECO:0000313" key="2">
    <source>
        <dbReference type="EMBL" id="MDV3459032.1"/>
    </source>
</evidence>
<dbReference type="Proteomes" id="UP001273531">
    <property type="component" value="Unassembled WGS sequence"/>
</dbReference>
<organism evidence="2 3">
    <name type="scientific">Sphingomonas agrestis</name>
    <dbReference type="NCBI Taxonomy" id="3080540"/>
    <lineage>
        <taxon>Bacteria</taxon>
        <taxon>Pseudomonadati</taxon>
        <taxon>Pseudomonadota</taxon>
        <taxon>Alphaproteobacteria</taxon>
        <taxon>Sphingomonadales</taxon>
        <taxon>Sphingomonadaceae</taxon>
        <taxon>Sphingomonas</taxon>
    </lineage>
</organism>
<name>A0ABU3YCL4_9SPHN</name>
<protein>
    <recommendedName>
        <fullName evidence="4">Tox-REase-7 domain-containing protein</fullName>
    </recommendedName>
</protein>